<comment type="caution">
    <text evidence="1">The sequence shown here is derived from an EMBL/GenBank/DDBJ whole genome shotgun (WGS) entry which is preliminary data.</text>
</comment>
<dbReference type="Proteomes" id="UP000634919">
    <property type="component" value="Unassembled WGS sequence"/>
</dbReference>
<sequence length="113" mass="13244">MTMNYQATFERRFHALLKAVDPQPRCTSRQEAHDLLLKHWVLICEKNGLPKTQVERMKSHNLSTAHGWHNLDQNPCHWDSNTSPGVRIYLHDDGLIVMQRINDGEEKEILFLK</sequence>
<keyword evidence="2" id="KW-1185">Reference proteome</keyword>
<proteinExistence type="predicted"/>
<organism evidence="1 2">
    <name type="scientific">Comamonas avium</name>
    <dbReference type="NCBI Taxonomy" id="2762231"/>
    <lineage>
        <taxon>Bacteria</taxon>
        <taxon>Pseudomonadati</taxon>
        <taxon>Pseudomonadota</taxon>
        <taxon>Betaproteobacteria</taxon>
        <taxon>Burkholderiales</taxon>
        <taxon>Comamonadaceae</taxon>
        <taxon>Comamonas</taxon>
    </lineage>
</organism>
<evidence type="ECO:0000313" key="1">
    <source>
        <dbReference type="EMBL" id="MBD7962107.1"/>
    </source>
</evidence>
<name>A0ABR8SF35_9BURK</name>
<accession>A0ABR8SF35</accession>
<protein>
    <submittedName>
        <fullName evidence="1">Uncharacterized protein</fullName>
    </submittedName>
</protein>
<gene>
    <name evidence="1" type="ORF">H9646_16680</name>
</gene>
<evidence type="ECO:0000313" key="2">
    <source>
        <dbReference type="Proteomes" id="UP000634919"/>
    </source>
</evidence>
<reference evidence="1 2" key="1">
    <citation type="submission" date="2020-08" db="EMBL/GenBank/DDBJ databases">
        <title>A Genomic Blueprint of the Chicken Gut Microbiome.</title>
        <authorList>
            <person name="Gilroy R."/>
            <person name="Ravi A."/>
            <person name="Getino M."/>
            <person name="Pursley I."/>
            <person name="Horton D.L."/>
            <person name="Alikhan N.-F."/>
            <person name="Baker D."/>
            <person name="Gharbi K."/>
            <person name="Hall N."/>
            <person name="Watson M."/>
            <person name="Adriaenssens E.M."/>
            <person name="Foster-Nyarko E."/>
            <person name="Jarju S."/>
            <person name="Secka A."/>
            <person name="Antonio M."/>
            <person name="Oren A."/>
            <person name="Chaudhuri R."/>
            <person name="La Ragione R.M."/>
            <person name="Hildebrand F."/>
            <person name="Pallen M.J."/>
        </authorList>
    </citation>
    <scope>NUCLEOTIDE SEQUENCE [LARGE SCALE GENOMIC DNA]</scope>
    <source>
        <strain evidence="1 2">Sa2CVA6</strain>
    </source>
</reference>
<dbReference type="EMBL" id="JACSQK010000009">
    <property type="protein sequence ID" value="MBD7962107.1"/>
    <property type="molecule type" value="Genomic_DNA"/>
</dbReference>